<keyword evidence="2" id="KW-0255">Endonuclease</keyword>
<dbReference type="Gene3D" id="3.60.10.10">
    <property type="entry name" value="Endonuclease/exonuclease/phosphatase"/>
    <property type="match status" value="1"/>
</dbReference>
<dbReference type="InterPro" id="IPR036691">
    <property type="entry name" value="Endo/exonu/phosph_ase_sf"/>
</dbReference>
<proteinExistence type="predicted"/>
<dbReference type="Proteomes" id="UP001458880">
    <property type="component" value="Unassembled WGS sequence"/>
</dbReference>
<dbReference type="AlphaFoldDB" id="A0AAW1JEI4"/>
<comment type="caution">
    <text evidence="2">The sequence shown here is derived from an EMBL/GenBank/DDBJ whole genome shotgun (WGS) entry which is preliminary data.</text>
</comment>
<evidence type="ECO:0000259" key="1">
    <source>
        <dbReference type="Pfam" id="PF14529"/>
    </source>
</evidence>
<feature type="domain" description="Endonuclease/exonuclease/phosphatase" evidence="1">
    <location>
        <begin position="2"/>
        <end position="95"/>
    </location>
</feature>
<dbReference type="EMBL" id="JASPKY010000413">
    <property type="protein sequence ID" value="KAK9701498.1"/>
    <property type="molecule type" value="Genomic_DNA"/>
</dbReference>
<sequence>MADANAKSGLWNSPITDAKGEELELLIQELALEVENQPGSAPTYESRAGSKTGKWFDTQQSVTTILYNSILTLANDRLKNWEVVRHATISDHNLIQFYITKEQSTDNSTREHGGRPKYNLRKANWERLRSHCLVPQPGAGRLDVNSYATNWERLRSHCLVPQPGAGRLDVNSYAKQIKVAIRKAMEKTIPKIRESGLVKNKPWKAD</sequence>
<gene>
    <name evidence="2" type="ORF">QE152_g30587</name>
</gene>
<dbReference type="GO" id="GO:0004519">
    <property type="term" value="F:endonuclease activity"/>
    <property type="evidence" value="ECO:0007669"/>
    <property type="project" value="UniProtKB-KW"/>
</dbReference>
<name>A0AAW1JEI4_POPJA</name>
<keyword evidence="3" id="KW-1185">Reference proteome</keyword>
<keyword evidence="2" id="KW-0540">Nuclease</keyword>
<evidence type="ECO:0000313" key="3">
    <source>
        <dbReference type="Proteomes" id="UP001458880"/>
    </source>
</evidence>
<organism evidence="2 3">
    <name type="scientific">Popillia japonica</name>
    <name type="common">Japanese beetle</name>
    <dbReference type="NCBI Taxonomy" id="7064"/>
    <lineage>
        <taxon>Eukaryota</taxon>
        <taxon>Metazoa</taxon>
        <taxon>Ecdysozoa</taxon>
        <taxon>Arthropoda</taxon>
        <taxon>Hexapoda</taxon>
        <taxon>Insecta</taxon>
        <taxon>Pterygota</taxon>
        <taxon>Neoptera</taxon>
        <taxon>Endopterygota</taxon>
        <taxon>Coleoptera</taxon>
        <taxon>Polyphaga</taxon>
        <taxon>Scarabaeiformia</taxon>
        <taxon>Scarabaeidae</taxon>
        <taxon>Rutelinae</taxon>
        <taxon>Popillia</taxon>
    </lineage>
</organism>
<accession>A0AAW1JEI4</accession>
<dbReference type="SUPFAM" id="SSF56219">
    <property type="entry name" value="DNase I-like"/>
    <property type="match status" value="1"/>
</dbReference>
<evidence type="ECO:0000313" key="2">
    <source>
        <dbReference type="EMBL" id="KAK9701498.1"/>
    </source>
</evidence>
<dbReference type="InterPro" id="IPR005135">
    <property type="entry name" value="Endo/exonuclease/phosphatase"/>
</dbReference>
<reference evidence="2 3" key="1">
    <citation type="journal article" date="2024" name="BMC Genomics">
        <title>De novo assembly and annotation of Popillia japonica's genome with initial clues to its potential as an invasive pest.</title>
        <authorList>
            <person name="Cucini C."/>
            <person name="Boschi S."/>
            <person name="Funari R."/>
            <person name="Cardaioli E."/>
            <person name="Iannotti N."/>
            <person name="Marturano G."/>
            <person name="Paoli F."/>
            <person name="Bruttini M."/>
            <person name="Carapelli A."/>
            <person name="Frati F."/>
            <person name="Nardi F."/>
        </authorList>
    </citation>
    <scope>NUCLEOTIDE SEQUENCE [LARGE SCALE GENOMIC DNA]</scope>
    <source>
        <strain evidence="2">DMR45628</strain>
    </source>
</reference>
<dbReference type="Pfam" id="PF14529">
    <property type="entry name" value="Exo_endo_phos_2"/>
    <property type="match status" value="1"/>
</dbReference>
<keyword evidence="2" id="KW-0378">Hydrolase</keyword>
<protein>
    <submittedName>
        <fullName evidence="2">Endonuclease-reverse transcriptase</fullName>
    </submittedName>
</protein>